<dbReference type="Proteomes" id="UP000435837">
    <property type="component" value="Unassembled WGS sequence"/>
</dbReference>
<dbReference type="AlphaFoldDB" id="A0A640S7U1"/>
<gene>
    <name evidence="1" type="ORF">Scani_19430</name>
</gene>
<reference evidence="1 2" key="1">
    <citation type="submission" date="2019-12" db="EMBL/GenBank/DDBJ databases">
        <title>Whole genome shotgun sequence of Streptomyces caniferus NBRC 15389.</title>
        <authorList>
            <person name="Ichikawa N."/>
            <person name="Kimura A."/>
            <person name="Kitahashi Y."/>
            <person name="Komaki H."/>
            <person name="Tamura T."/>
        </authorList>
    </citation>
    <scope>NUCLEOTIDE SEQUENCE [LARGE SCALE GENOMIC DNA]</scope>
    <source>
        <strain evidence="1 2">NBRC 15389</strain>
    </source>
</reference>
<accession>A0A640S7U1</accession>
<proteinExistence type="predicted"/>
<protein>
    <submittedName>
        <fullName evidence="1">Uncharacterized protein</fullName>
    </submittedName>
</protein>
<evidence type="ECO:0000313" key="2">
    <source>
        <dbReference type="Proteomes" id="UP000435837"/>
    </source>
</evidence>
<evidence type="ECO:0000313" key="1">
    <source>
        <dbReference type="EMBL" id="GFE05675.1"/>
    </source>
</evidence>
<name>A0A640S7U1_9ACTN</name>
<organism evidence="1 2">
    <name type="scientific">Streptomyces caniferus</name>
    <dbReference type="NCBI Taxonomy" id="285557"/>
    <lineage>
        <taxon>Bacteria</taxon>
        <taxon>Bacillati</taxon>
        <taxon>Actinomycetota</taxon>
        <taxon>Actinomycetes</taxon>
        <taxon>Kitasatosporales</taxon>
        <taxon>Streptomycetaceae</taxon>
        <taxon>Streptomyces</taxon>
    </lineage>
</organism>
<dbReference type="EMBL" id="BLIN01000003">
    <property type="protein sequence ID" value="GFE05675.1"/>
    <property type="molecule type" value="Genomic_DNA"/>
</dbReference>
<sequence>MDGAAGEAWCPAALSFWTTCEPISPVPPITVNFMAVTFHGATGHARGSWRTRPSSAVLSEHVPLALLRDTPSGQRGHPERSVTWGSGGTCLTVALAGVSCGE</sequence>
<comment type="caution">
    <text evidence="1">The sequence shown here is derived from an EMBL/GenBank/DDBJ whole genome shotgun (WGS) entry which is preliminary data.</text>
</comment>